<evidence type="ECO:0000313" key="3">
    <source>
        <dbReference type="Proteomes" id="UP000185478"/>
    </source>
</evidence>
<dbReference type="STRING" id="1431546.CAQU_05995"/>
<name>A0A1L7CFY8_9CORY</name>
<dbReference type="GO" id="GO:0016791">
    <property type="term" value="F:phosphatase activity"/>
    <property type="evidence" value="ECO:0007669"/>
    <property type="project" value="TreeGrafter"/>
</dbReference>
<reference evidence="2 3" key="1">
    <citation type="submission" date="2014-08" db="EMBL/GenBank/DDBJ databases">
        <title>Complete genome sequence of Corynebacterium aquilae S-613T(T) (=DSM 44791(T)), isolated from the choana of a healthy golden eagle.</title>
        <authorList>
            <person name="Ruckert C."/>
            <person name="Albersmeier A."/>
            <person name="Winkler A."/>
            <person name="Kalinowski J."/>
        </authorList>
    </citation>
    <scope>NUCLEOTIDE SEQUENCE [LARGE SCALE GENOMIC DNA]</scope>
    <source>
        <strain evidence="2 3">S-613</strain>
    </source>
</reference>
<dbReference type="KEGG" id="caqu:CAQU_05995"/>
<feature type="region of interest" description="Disordered" evidence="1">
    <location>
        <begin position="268"/>
        <end position="290"/>
    </location>
</feature>
<keyword evidence="2" id="KW-0378">Hydrolase</keyword>
<keyword evidence="3" id="KW-1185">Reference proteome</keyword>
<protein>
    <submittedName>
        <fullName evidence="2">HAD family hydrolase</fullName>
    </submittedName>
</protein>
<dbReference type="Pfam" id="PF13344">
    <property type="entry name" value="Hydrolase_6"/>
    <property type="match status" value="1"/>
</dbReference>
<dbReference type="NCBIfam" id="TIGR01460">
    <property type="entry name" value="HAD-SF-IIA"/>
    <property type="match status" value="1"/>
</dbReference>
<dbReference type="PANTHER" id="PTHR19288">
    <property type="entry name" value="4-NITROPHENYLPHOSPHATASE-RELATED"/>
    <property type="match status" value="1"/>
</dbReference>
<dbReference type="GO" id="GO:0005737">
    <property type="term" value="C:cytoplasm"/>
    <property type="evidence" value="ECO:0007669"/>
    <property type="project" value="TreeGrafter"/>
</dbReference>
<proteinExistence type="predicted"/>
<accession>A0A1L7CFY8</accession>
<dbReference type="PANTHER" id="PTHR19288:SF95">
    <property type="entry name" value="D-GLYCEROL 3-PHOSPHATE PHOSPHATASE"/>
    <property type="match status" value="1"/>
</dbReference>
<dbReference type="Pfam" id="PF13242">
    <property type="entry name" value="Hydrolase_like"/>
    <property type="match status" value="1"/>
</dbReference>
<dbReference type="Proteomes" id="UP000185478">
    <property type="component" value="Chromosome"/>
</dbReference>
<feature type="compositionally biased region" description="Polar residues" evidence="1">
    <location>
        <begin position="272"/>
        <end position="288"/>
    </location>
</feature>
<dbReference type="EMBL" id="CP009245">
    <property type="protein sequence ID" value="APT84693.1"/>
    <property type="molecule type" value="Genomic_DNA"/>
</dbReference>
<evidence type="ECO:0000313" key="2">
    <source>
        <dbReference type="EMBL" id="APT84693.1"/>
    </source>
</evidence>
<sequence length="330" mass="34003">MTAVNRAYDALLLDLDGTVWEGGDALEHAVTAINDFPGAAIYVTNNASRAPEDVATMLRAIGLNCTADDVLTSAQAGVILISDSGIAPGSNVLVLGSQSLRTLVADAGYTPVNSADDHPAAVLQGHNPETGWAQLSEAALAIRAGARFYATNLDTSLPQQRGLMIGNGAMVHAVAISTGTTPTSAGKPEPAMFHVAAKRVRATKPLAVGDRLDTDIAGGNAAGMDTLHVMTGVSKAAQLLAAPAHHRPTLLAADLRALNSDIDTLRPGNQGGFSATRTAETVTASGTPTADADPMAIVRTVLGAAWSDNTAPEHLTFTTAEAEKAWKQWT</sequence>
<dbReference type="InterPro" id="IPR006357">
    <property type="entry name" value="HAD-SF_hydro_IIA"/>
</dbReference>
<dbReference type="SUPFAM" id="SSF56784">
    <property type="entry name" value="HAD-like"/>
    <property type="match status" value="1"/>
</dbReference>
<organism evidence="2 3">
    <name type="scientific">Corynebacterium aquilae DSM 44791</name>
    <dbReference type="NCBI Taxonomy" id="1431546"/>
    <lineage>
        <taxon>Bacteria</taxon>
        <taxon>Bacillati</taxon>
        <taxon>Actinomycetota</taxon>
        <taxon>Actinomycetes</taxon>
        <taxon>Mycobacteriales</taxon>
        <taxon>Corynebacteriaceae</taxon>
        <taxon>Corynebacterium</taxon>
    </lineage>
</organism>
<dbReference type="InterPro" id="IPR023214">
    <property type="entry name" value="HAD_sf"/>
</dbReference>
<dbReference type="InterPro" id="IPR036412">
    <property type="entry name" value="HAD-like_sf"/>
</dbReference>
<dbReference type="AlphaFoldDB" id="A0A1L7CFY8"/>
<evidence type="ECO:0000256" key="1">
    <source>
        <dbReference type="SAM" id="MobiDB-lite"/>
    </source>
</evidence>
<gene>
    <name evidence="2" type="ORF">CAQU_05995</name>
</gene>
<dbReference type="RefSeq" id="WP_075726042.1">
    <property type="nucleotide sequence ID" value="NZ_CP009245.1"/>
</dbReference>
<dbReference type="Gene3D" id="3.40.50.1000">
    <property type="entry name" value="HAD superfamily/HAD-like"/>
    <property type="match status" value="2"/>
</dbReference>
<dbReference type="OrthoDB" id="3400930at2"/>